<evidence type="ECO:0000256" key="5">
    <source>
        <dbReference type="ARBA" id="ARBA00023136"/>
    </source>
</evidence>
<keyword evidence="10" id="KW-1185">Reference proteome</keyword>
<comment type="caution">
    <text evidence="9">The sequence shown here is derived from an EMBL/GenBank/DDBJ whole genome shotgun (WGS) entry which is preliminary data.</text>
</comment>
<evidence type="ECO:0000259" key="8">
    <source>
        <dbReference type="Pfam" id="PF12704"/>
    </source>
</evidence>
<dbReference type="GO" id="GO:0005886">
    <property type="term" value="C:plasma membrane"/>
    <property type="evidence" value="ECO:0007669"/>
    <property type="project" value="UniProtKB-SubCell"/>
</dbReference>
<dbReference type="Pfam" id="PF02687">
    <property type="entry name" value="FtsX"/>
    <property type="match status" value="1"/>
</dbReference>
<feature type="transmembrane region" description="Helical" evidence="6">
    <location>
        <begin position="301"/>
        <end position="322"/>
    </location>
</feature>
<dbReference type="RefSeq" id="WP_142902860.1">
    <property type="nucleotide sequence ID" value="NZ_ML660088.1"/>
</dbReference>
<dbReference type="Proteomes" id="UP000319732">
    <property type="component" value="Unassembled WGS sequence"/>
</dbReference>
<gene>
    <name evidence="9" type="ORF">FKG94_03790</name>
</gene>
<dbReference type="InterPro" id="IPR025857">
    <property type="entry name" value="MacB_PCD"/>
</dbReference>
<name>A0A545U5B4_9GAMM</name>
<dbReference type="Pfam" id="PF12704">
    <property type="entry name" value="MacB_PCD"/>
    <property type="match status" value="1"/>
</dbReference>
<proteinExistence type="predicted"/>
<dbReference type="PANTHER" id="PTHR30572">
    <property type="entry name" value="MEMBRANE COMPONENT OF TRANSPORTER-RELATED"/>
    <property type="match status" value="1"/>
</dbReference>
<dbReference type="PANTHER" id="PTHR30572:SF15">
    <property type="entry name" value="ABC TRANSPORTER PERMEASE"/>
    <property type="match status" value="1"/>
</dbReference>
<keyword evidence="4 6" id="KW-1133">Transmembrane helix</keyword>
<feature type="transmembrane region" description="Helical" evidence="6">
    <location>
        <begin position="23"/>
        <end position="44"/>
    </location>
</feature>
<keyword evidence="2" id="KW-1003">Cell membrane</keyword>
<feature type="transmembrane region" description="Helical" evidence="6">
    <location>
        <begin position="263"/>
        <end position="281"/>
    </location>
</feature>
<evidence type="ECO:0000313" key="9">
    <source>
        <dbReference type="EMBL" id="TQV84654.1"/>
    </source>
</evidence>
<evidence type="ECO:0000313" key="10">
    <source>
        <dbReference type="Proteomes" id="UP000319732"/>
    </source>
</evidence>
<dbReference type="InterPro" id="IPR050250">
    <property type="entry name" value="Macrolide_Exporter_MacB"/>
</dbReference>
<keyword evidence="5 6" id="KW-0472">Membrane</keyword>
<feature type="transmembrane region" description="Helical" evidence="6">
    <location>
        <begin position="329"/>
        <end position="349"/>
    </location>
</feature>
<evidence type="ECO:0000256" key="3">
    <source>
        <dbReference type="ARBA" id="ARBA00022692"/>
    </source>
</evidence>
<reference evidence="9 10" key="1">
    <citation type="submission" date="2019-06" db="EMBL/GenBank/DDBJ databases">
        <title>Whole genome sequence for Cellvibrionaceae sp. R142.</title>
        <authorList>
            <person name="Wang G."/>
        </authorList>
    </citation>
    <scope>NUCLEOTIDE SEQUENCE [LARGE SCALE GENOMIC DNA]</scope>
    <source>
        <strain evidence="9 10">R142</strain>
    </source>
</reference>
<sequence>MFNWISQLVVMSLMNLGNIRQRLGASSVAVFGVAGVVGVFVAVLSMAAGFEKTMLSATADDVALVMRSGATAELNSGLGYDQTQLIADAPGILREDGRAITSAELFVIVDIPKRATNTSANVPLRGVQPGAFAVRENVKIIEGRNFEPGRHELIVGKGAQAQFANLEVGSTVTFGQLDWQVVGVFEAGGGVNESELWCDVRVLQPAYRRGNSFQSVRVKLADTDALPTLKRALAANPQLDVDIKLESEYSAEQSEPLSKFIRVLGYPLAVLMSLGAVFGAINTMYASVSARTREIATLRALGFGAVPVAISTLIESLILALIGGGLGAAAVYVIFNGYTVSTINGASFSQVVFDFAVTGELVVQGVMVAMLIGLLGGLLPAVRAARMPVALALRET</sequence>
<evidence type="ECO:0000259" key="7">
    <source>
        <dbReference type="Pfam" id="PF02687"/>
    </source>
</evidence>
<dbReference type="OrthoDB" id="241967at2"/>
<dbReference type="AlphaFoldDB" id="A0A545U5B4"/>
<evidence type="ECO:0000256" key="6">
    <source>
        <dbReference type="SAM" id="Phobius"/>
    </source>
</evidence>
<evidence type="ECO:0000256" key="2">
    <source>
        <dbReference type="ARBA" id="ARBA00022475"/>
    </source>
</evidence>
<comment type="subcellular location">
    <subcellularLocation>
        <location evidence="1">Cell membrane</location>
        <topology evidence="1">Multi-pass membrane protein</topology>
    </subcellularLocation>
</comment>
<evidence type="ECO:0000256" key="4">
    <source>
        <dbReference type="ARBA" id="ARBA00022989"/>
    </source>
</evidence>
<dbReference type="GO" id="GO:0022857">
    <property type="term" value="F:transmembrane transporter activity"/>
    <property type="evidence" value="ECO:0007669"/>
    <property type="project" value="TreeGrafter"/>
</dbReference>
<organism evidence="9 10">
    <name type="scientific">Exilibacterium tricleocarpae</name>
    <dbReference type="NCBI Taxonomy" id="2591008"/>
    <lineage>
        <taxon>Bacteria</taxon>
        <taxon>Pseudomonadati</taxon>
        <taxon>Pseudomonadota</taxon>
        <taxon>Gammaproteobacteria</taxon>
        <taxon>Cellvibrionales</taxon>
        <taxon>Cellvibrionaceae</taxon>
        <taxon>Exilibacterium</taxon>
    </lineage>
</organism>
<protein>
    <submittedName>
        <fullName evidence="9">FtsX-like permease family protein</fullName>
    </submittedName>
</protein>
<dbReference type="InterPro" id="IPR003838">
    <property type="entry name" value="ABC3_permease_C"/>
</dbReference>
<keyword evidence="3 6" id="KW-0812">Transmembrane</keyword>
<accession>A0A545U5B4</accession>
<dbReference type="EMBL" id="VHSG01000005">
    <property type="protein sequence ID" value="TQV84654.1"/>
    <property type="molecule type" value="Genomic_DNA"/>
</dbReference>
<feature type="domain" description="ABC3 transporter permease C-terminal" evidence="7">
    <location>
        <begin position="269"/>
        <end position="388"/>
    </location>
</feature>
<feature type="transmembrane region" description="Helical" evidence="6">
    <location>
        <begin position="361"/>
        <end position="382"/>
    </location>
</feature>
<evidence type="ECO:0000256" key="1">
    <source>
        <dbReference type="ARBA" id="ARBA00004651"/>
    </source>
</evidence>
<feature type="domain" description="MacB-like periplasmic core" evidence="8">
    <location>
        <begin position="27"/>
        <end position="234"/>
    </location>
</feature>